<dbReference type="InterPro" id="IPR001387">
    <property type="entry name" value="Cro/C1-type_HTH"/>
</dbReference>
<accession>A0A448KLX8</accession>
<reference evidence="2 3" key="1">
    <citation type="submission" date="2018-12" db="EMBL/GenBank/DDBJ databases">
        <authorList>
            <consortium name="Pathogen Informatics"/>
        </authorList>
    </citation>
    <scope>NUCLEOTIDE SEQUENCE [LARGE SCALE GENOMIC DNA]</scope>
    <source>
        <strain evidence="2 3">NCTC11541</strain>
    </source>
</reference>
<evidence type="ECO:0000313" key="3">
    <source>
        <dbReference type="Proteomes" id="UP000278157"/>
    </source>
</evidence>
<feature type="coiled-coil region" evidence="1">
    <location>
        <begin position="79"/>
        <end position="106"/>
    </location>
</feature>
<gene>
    <name evidence="2" type="ORF">NCTC11541_00432</name>
</gene>
<organism evidence="2 3">
    <name type="scientific">Campylobacter upsaliensis</name>
    <dbReference type="NCBI Taxonomy" id="28080"/>
    <lineage>
        <taxon>Bacteria</taxon>
        <taxon>Pseudomonadati</taxon>
        <taxon>Campylobacterota</taxon>
        <taxon>Epsilonproteobacteria</taxon>
        <taxon>Campylobacterales</taxon>
        <taxon>Campylobacteraceae</taxon>
        <taxon>Campylobacter</taxon>
    </lineage>
</organism>
<name>A0A448KLX8_CAMUP</name>
<sequence>MTKEKFKSLMQEAGIKSKKELAELMGLHYGTINNWGNTQGYPTYLNNYFHFIIKAKKYDEALKKGFDESEKPQECPSNVEALSLENARLREECEKYEALKRALKEALR</sequence>
<dbReference type="Proteomes" id="UP000278157">
    <property type="component" value="Chromosome"/>
</dbReference>
<dbReference type="AlphaFoldDB" id="A0A448KLX8"/>
<dbReference type="CDD" id="cd00093">
    <property type="entry name" value="HTH_XRE"/>
    <property type="match status" value="1"/>
</dbReference>
<protein>
    <submittedName>
        <fullName evidence="2">Acyl carrier protein</fullName>
    </submittedName>
</protein>
<dbReference type="OrthoDB" id="5358305at2"/>
<proteinExistence type="predicted"/>
<evidence type="ECO:0000256" key="1">
    <source>
        <dbReference type="SAM" id="Coils"/>
    </source>
</evidence>
<dbReference type="RefSeq" id="WP_051529155.1">
    <property type="nucleotide sequence ID" value="NZ_CBCRZS010000003.1"/>
</dbReference>
<evidence type="ECO:0000313" key="2">
    <source>
        <dbReference type="EMBL" id="VEG84412.1"/>
    </source>
</evidence>
<dbReference type="GO" id="GO:0003677">
    <property type="term" value="F:DNA binding"/>
    <property type="evidence" value="ECO:0007669"/>
    <property type="project" value="InterPro"/>
</dbReference>
<dbReference type="Gene3D" id="1.10.260.40">
    <property type="entry name" value="lambda repressor-like DNA-binding domains"/>
    <property type="match status" value="1"/>
</dbReference>
<keyword evidence="1" id="KW-0175">Coiled coil</keyword>
<dbReference type="EMBL" id="LR134372">
    <property type="protein sequence ID" value="VEG84412.1"/>
    <property type="molecule type" value="Genomic_DNA"/>
</dbReference>
<dbReference type="InterPro" id="IPR010982">
    <property type="entry name" value="Lambda_DNA-bd_dom_sf"/>
</dbReference>